<dbReference type="EMBL" id="CAJJDO010000142">
    <property type="protein sequence ID" value="CAD8205900.1"/>
    <property type="molecule type" value="Genomic_DNA"/>
</dbReference>
<keyword evidence="1" id="KW-0812">Transmembrane</keyword>
<keyword evidence="1" id="KW-0472">Membrane</keyword>
<dbReference type="PANTHER" id="PTHR11319">
    <property type="entry name" value="G PROTEIN-COUPLED RECEPTOR-RELATED"/>
    <property type="match status" value="1"/>
</dbReference>
<keyword evidence="2" id="KW-0732">Signal</keyword>
<accession>A0A8S1XX92</accession>
<feature type="transmembrane region" description="Helical" evidence="1">
    <location>
        <begin position="981"/>
        <end position="1001"/>
    </location>
</feature>
<feature type="transmembrane region" description="Helical" evidence="1">
    <location>
        <begin position="864"/>
        <end position="882"/>
    </location>
</feature>
<evidence type="ECO:0000256" key="1">
    <source>
        <dbReference type="SAM" id="Phobius"/>
    </source>
</evidence>
<feature type="transmembrane region" description="Helical" evidence="1">
    <location>
        <begin position="1118"/>
        <end position="1139"/>
    </location>
</feature>
<keyword evidence="1" id="KW-1133">Transmembrane helix</keyword>
<dbReference type="OrthoDB" id="293546at2759"/>
<evidence type="ECO:0000256" key="2">
    <source>
        <dbReference type="SAM" id="SignalP"/>
    </source>
</evidence>
<reference evidence="3" key="1">
    <citation type="submission" date="2021-01" db="EMBL/GenBank/DDBJ databases">
        <authorList>
            <consortium name="Genoscope - CEA"/>
            <person name="William W."/>
        </authorList>
    </citation>
    <scope>NUCLEOTIDE SEQUENCE</scope>
</reference>
<gene>
    <name evidence="3" type="ORF">PPENT_87.1.T1420056</name>
</gene>
<protein>
    <recommendedName>
        <fullName evidence="5">Transmembrane protein</fullName>
    </recommendedName>
</protein>
<sequence>MKGLFFLINIYVTMGLLICKDQQGLTLQLDKSIKIPNYNCTMNVSNDKLINMTSLGGQLKITGTELFLNQNTLLHGFRLVEFQNITINTQTKMLSISTQVHMNNVTLVSNFQINATKIFIRQTIMTKMNFQYISVFNSPIDVDGMIISNSTFYRSSLVEQESRLRNVIFDQVNFINSTLVTVAQLRRITFNNSFVIQSILMVSDISQEIIIQNSYFTLSTALQVNGALYTTIINVTLSQSHLMRMQSNNQIQIIGTIFHSIISDSQLLIADSQYILMLNTSVINVQSEVLLFYNSQNILIKKFKLKGLQGSLMINKHSSSNVIINQFTIQSSESINPFFSINGTLEIYKGNFDSFLGTISNSNSIKELLIDQVNFTQISNSNLFKLKQSSLIQITKVLVSNCTSIQIAKLSNIVNVIIKMVIIYDCEECNFLQLNNSKIELNLIKLFQIRNYLIPLIVMKKSNIKIKQNQIFNVTQNTKQVLRIEDSSRIILYDFQLYDIDCQFCDGIVVIKNSYSTDIQKCNFKNSISLLGYIIVQNNVNLIASDNVFSNLTVNLGSGFVITNSSVKIFQNQFNDLKSLDGGVIYLNQIGNTSHYIEFNEYVNCSMKNNKQIHLITNQIVEPDIYTYITGPVYIILENTTYLLDDLIKKNTLIQYDKLKSGQKIEFIIAILDSGKNRLCNLKNYMTLNFKIFLFNFQKCQYEILYQYYQSSPKNEQIILQIEFPQLKFYFDIVKLSIYLNMIECEIGETWINQTCLKCPSGTYSLMNFNQCLQCLTQIESCPGGSDLIIKQGYWRPNNQTDQIEYCGTSQYQCLGGAQNFTCAEGYIGALCNDCDYYAVQWNVSYTRNQSGNCSLCQNDTFNILKIFLSFLWILIALFISVRGSLKLVRSQLSAYYLRMMGMFFATRSNMIFDKTEILMKLVSSYFQLISIIQIIEFDFPTPIVFLAQMIGNPLSTFGYSIECFLLQTHIDIEIVYLRQLWNLFISLLFVISFVFIYSIIQLCKTNKLEDSTKTVFITCFIQVNFYFQGDIIEGLLKLMFCIKASGQYYIQAATSYICYTDMYYQYLKIFIIPTILIVGVISPIFYIMKLHMNKNRLWTCRLRMPYGYLYVEYKDRYYYWEFICFFEKSIFYLLKTILIQDIKLMFLLAILVLLIYLEFLIQHQPYIEKQYNFIDKISTQLAVITLICSYSQHKNSYGWLVYILSITCSCLNLLYCSYITIKIIKEYLSGLKQQNIEKIINLIIRYPCIKYFIKKPKNFHAKQKACLLWKKARVYVIEFIGKLKLQKSNLDLNSQIQINSNRPKTSSTIITISLLNSIAPQLVKYIKLHRNKMNQRVIIQNEFTNVISAYINPENPQNLDIIELQKKSNVSTVSSIFSYINNHNGE</sequence>
<feature type="transmembrane region" description="Helical" evidence="1">
    <location>
        <begin position="1070"/>
        <end position="1089"/>
    </location>
</feature>
<name>A0A8S1XX92_9CILI</name>
<feature type="signal peptide" evidence="2">
    <location>
        <begin position="1"/>
        <end position="15"/>
    </location>
</feature>
<feature type="chain" id="PRO_5035806946" description="Transmembrane protein" evidence="2">
    <location>
        <begin position="16"/>
        <end position="1387"/>
    </location>
</feature>
<dbReference type="PANTHER" id="PTHR11319:SF35">
    <property type="entry name" value="OUTER MEMBRANE PROTEIN PMPC-RELATED"/>
    <property type="match status" value="1"/>
</dbReference>
<organism evidence="3 4">
    <name type="scientific">Paramecium pentaurelia</name>
    <dbReference type="NCBI Taxonomy" id="43138"/>
    <lineage>
        <taxon>Eukaryota</taxon>
        <taxon>Sar</taxon>
        <taxon>Alveolata</taxon>
        <taxon>Ciliophora</taxon>
        <taxon>Intramacronucleata</taxon>
        <taxon>Oligohymenophorea</taxon>
        <taxon>Peniculida</taxon>
        <taxon>Parameciidae</taxon>
        <taxon>Paramecium</taxon>
    </lineage>
</organism>
<feature type="transmembrane region" description="Helical" evidence="1">
    <location>
        <begin position="1200"/>
        <end position="1222"/>
    </location>
</feature>
<evidence type="ECO:0000313" key="4">
    <source>
        <dbReference type="Proteomes" id="UP000689195"/>
    </source>
</evidence>
<dbReference type="Proteomes" id="UP000689195">
    <property type="component" value="Unassembled WGS sequence"/>
</dbReference>
<evidence type="ECO:0008006" key="5">
    <source>
        <dbReference type="Google" id="ProtNLM"/>
    </source>
</evidence>
<comment type="caution">
    <text evidence="3">The sequence shown here is derived from an EMBL/GenBank/DDBJ whole genome shotgun (WGS) entry which is preliminary data.</text>
</comment>
<evidence type="ECO:0000313" key="3">
    <source>
        <dbReference type="EMBL" id="CAD8205900.1"/>
    </source>
</evidence>
<keyword evidence="4" id="KW-1185">Reference proteome</keyword>
<proteinExistence type="predicted"/>
<feature type="transmembrane region" description="Helical" evidence="1">
    <location>
        <begin position="1145"/>
        <end position="1162"/>
    </location>
</feature>